<dbReference type="PROSITE" id="PS50850">
    <property type="entry name" value="MFS"/>
    <property type="match status" value="1"/>
</dbReference>
<evidence type="ECO:0000256" key="4">
    <source>
        <dbReference type="ARBA" id="ARBA00022692"/>
    </source>
</evidence>
<dbReference type="Gene3D" id="1.20.1250.20">
    <property type="entry name" value="MFS general substrate transporter like domains"/>
    <property type="match status" value="2"/>
</dbReference>
<evidence type="ECO:0000259" key="9">
    <source>
        <dbReference type="PROSITE" id="PS50850"/>
    </source>
</evidence>
<keyword evidence="2" id="KW-0813">Transport</keyword>
<feature type="transmembrane region" description="Helical" evidence="8">
    <location>
        <begin position="177"/>
        <end position="196"/>
    </location>
</feature>
<evidence type="ECO:0000256" key="7">
    <source>
        <dbReference type="SAM" id="MobiDB-lite"/>
    </source>
</evidence>
<dbReference type="Proteomes" id="UP001059836">
    <property type="component" value="Chromosome"/>
</dbReference>
<evidence type="ECO:0000313" key="11">
    <source>
        <dbReference type="Proteomes" id="UP001059836"/>
    </source>
</evidence>
<dbReference type="SUPFAM" id="SSF103473">
    <property type="entry name" value="MFS general substrate transporter"/>
    <property type="match status" value="1"/>
</dbReference>
<dbReference type="PROSITE" id="PS00216">
    <property type="entry name" value="SUGAR_TRANSPORT_1"/>
    <property type="match status" value="1"/>
</dbReference>
<evidence type="ECO:0000313" key="10">
    <source>
        <dbReference type="EMBL" id="QHN36283.1"/>
    </source>
</evidence>
<dbReference type="InterPro" id="IPR011701">
    <property type="entry name" value="MFS"/>
</dbReference>
<dbReference type="PANTHER" id="PTHR23517">
    <property type="entry name" value="RESISTANCE PROTEIN MDTM, PUTATIVE-RELATED-RELATED"/>
    <property type="match status" value="1"/>
</dbReference>
<keyword evidence="4 8" id="KW-0812">Transmembrane</keyword>
<evidence type="ECO:0000256" key="5">
    <source>
        <dbReference type="ARBA" id="ARBA00022989"/>
    </source>
</evidence>
<feature type="transmembrane region" description="Helical" evidence="8">
    <location>
        <begin position="250"/>
        <end position="270"/>
    </location>
</feature>
<feature type="transmembrane region" description="Helical" evidence="8">
    <location>
        <begin position="217"/>
        <end position="238"/>
    </location>
</feature>
<feature type="transmembrane region" description="Helical" evidence="8">
    <location>
        <begin position="122"/>
        <end position="142"/>
    </location>
</feature>
<dbReference type="InterPro" id="IPR036259">
    <property type="entry name" value="MFS_trans_sf"/>
</dbReference>
<feature type="transmembrane region" description="Helical" evidence="8">
    <location>
        <begin position="361"/>
        <end position="380"/>
    </location>
</feature>
<keyword evidence="6 8" id="KW-0472">Membrane</keyword>
<gene>
    <name evidence="10" type="ORF">GII31_16810</name>
</gene>
<organism evidence="10 11">
    <name type="scientific">Gordonia pseudamarae</name>
    <dbReference type="NCBI Taxonomy" id="2831662"/>
    <lineage>
        <taxon>Bacteria</taxon>
        <taxon>Bacillati</taxon>
        <taxon>Actinomycetota</taxon>
        <taxon>Actinomycetes</taxon>
        <taxon>Mycobacteriales</taxon>
        <taxon>Gordoniaceae</taxon>
        <taxon>Gordonia</taxon>
    </lineage>
</organism>
<feature type="transmembrane region" description="Helical" evidence="8">
    <location>
        <begin position="325"/>
        <end position="349"/>
    </location>
</feature>
<keyword evidence="3" id="KW-1003">Cell membrane</keyword>
<name>A0ABX6IM51_9ACTN</name>
<feature type="transmembrane region" description="Helical" evidence="8">
    <location>
        <begin position="386"/>
        <end position="408"/>
    </location>
</feature>
<keyword evidence="5 8" id="KW-1133">Transmembrane helix</keyword>
<dbReference type="Pfam" id="PF07690">
    <property type="entry name" value="MFS_1"/>
    <property type="match status" value="2"/>
</dbReference>
<evidence type="ECO:0000256" key="2">
    <source>
        <dbReference type="ARBA" id="ARBA00022448"/>
    </source>
</evidence>
<feature type="transmembrane region" description="Helical" evidence="8">
    <location>
        <begin position="445"/>
        <end position="470"/>
    </location>
</feature>
<dbReference type="InterPro" id="IPR050171">
    <property type="entry name" value="MFS_Transporters"/>
</dbReference>
<feature type="region of interest" description="Disordered" evidence="7">
    <location>
        <begin position="1"/>
        <end position="80"/>
    </location>
</feature>
<protein>
    <submittedName>
        <fullName evidence="10">MFS transporter</fullName>
    </submittedName>
</protein>
<feature type="domain" description="Major facilitator superfamily (MFS) profile" evidence="9">
    <location>
        <begin position="82"/>
        <end position="474"/>
    </location>
</feature>
<evidence type="ECO:0000256" key="1">
    <source>
        <dbReference type="ARBA" id="ARBA00004651"/>
    </source>
</evidence>
<accession>A0ABX6IM51</accession>
<dbReference type="InterPro" id="IPR020846">
    <property type="entry name" value="MFS_dom"/>
</dbReference>
<feature type="transmembrane region" description="Helical" evidence="8">
    <location>
        <begin position="154"/>
        <end position="171"/>
    </location>
</feature>
<evidence type="ECO:0000256" key="6">
    <source>
        <dbReference type="ARBA" id="ARBA00023136"/>
    </source>
</evidence>
<evidence type="ECO:0000256" key="8">
    <source>
        <dbReference type="SAM" id="Phobius"/>
    </source>
</evidence>
<dbReference type="PANTHER" id="PTHR23517:SF3">
    <property type="entry name" value="INTEGRAL MEMBRANE TRANSPORT PROTEIN"/>
    <property type="match status" value="1"/>
</dbReference>
<sequence>MVHPGRRRRVQRDAALLPGRTHRLHRARRTDTAAPRPVPYRIHRHHPARSSRPAAAGEPVRRPAGVGAERQLRGSDPACTGETASARTLALHVHLPTGLLGVAGGATAPIVVLAALAHGASVSQAGLVVAGGGLGMVTADLPAGSLVARIGERWSIAIGSAIGVIGALLCVADVSLLTLGAGVVLLGLAQAVWGLARQSYLTAVVPFGQRARAISAMAGMSRLGFFLGPFITAVILGAETTGDDGGSGHLSYVFAVQLAMVVIAGVLFATMADPPQPRARTVSLPIRRVAARERGTLLRLGPGALALGAVRASRTVVLPLWAEHIGMSGATIALVFGVAGALDVGLSYPAGVGLDRFGRRAMAVPAMTLYAAGLLCIPLADSEAGVWIVALVVASANGLTNGLVMTIGADAACEDARPQFLALWRLLHDGGSAGAPAAVGALAGLLGLGAASACTGLVGLAGAVVFGVFLPRTHRTGEAGILDRCERSSSESARRVSPSMAK</sequence>
<dbReference type="EMBL" id="CP045809">
    <property type="protein sequence ID" value="QHN36283.1"/>
    <property type="molecule type" value="Genomic_DNA"/>
</dbReference>
<feature type="transmembrane region" description="Helical" evidence="8">
    <location>
        <begin position="97"/>
        <end position="116"/>
    </location>
</feature>
<dbReference type="InterPro" id="IPR005829">
    <property type="entry name" value="Sugar_transporter_CS"/>
</dbReference>
<feature type="compositionally biased region" description="Basic residues" evidence="7">
    <location>
        <begin position="1"/>
        <end position="10"/>
    </location>
</feature>
<comment type="subcellular location">
    <subcellularLocation>
        <location evidence="1">Cell membrane</location>
        <topology evidence="1">Multi-pass membrane protein</topology>
    </subcellularLocation>
</comment>
<reference evidence="10" key="1">
    <citation type="journal article" date="2021" name="Nat. Microbiol.">
        <title>Cocultivation of an ultrasmall environmental parasitic bacterium with lytic ability against bacteria associated with wastewater foams.</title>
        <authorList>
            <person name="Batinovic S."/>
            <person name="Rose J.J.A."/>
            <person name="Ratcliffe J."/>
            <person name="Seviour R.J."/>
            <person name="Petrovski S."/>
        </authorList>
    </citation>
    <scope>NUCLEOTIDE SEQUENCE</scope>
    <source>
        <strain evidence="10">CON9</strain>
    </source>
</reference>
<evidence type="ECO:0000256" key="3">
    <source>
        <dbReference type="ARBA" id="ARBA00022475"/>
    </source>
</evidence>
<proteinExistence type="predicted"/>
<keyword evidence="11" id="KW-1185">Reference proteome</keyword>